<dbReference type="PANTHER" id="PTHR43297:SF2">
    <property type="entry name" value="DIPEPTIDE TRANSPORT ATP-BINDING PROTEIN DPPD"/>
    <property type="match status" value="1"/>
</dbReference>
<dbReference type="InterPro" id="IPR027417">
    <property type="entry name" value="P-loop_NTPase"/>
</dbReference>
<protein>
    <submittedName>
        <fullName evidence="9">ABC transporter ATP-binding protein</fullName>
    </submittedName>
</protein>
<comment type="similarity">
    <text evidence="2">Belongs to the ABC transporter superfamily.</text>
</comment>
<dbReference type="RefSeq" id="WP_290357767.1">
    <property type="nucleotide sequence ID" value="NZ_JAUHHC010000001.1"/>
</dbReference>
<keyword evidence="3" id="KW-0813">Transport</keyword>
<dbReference type="GO" id="GO:0005524">
    <property type="term" value="F:ATP binding"/>
    <property type="evidence" value="ECO:0007669"/>
    <property type="project" value="UniProtKB-KW"/>
</dbReference>
<evidence type="ECO:0000313" key="10">
    <source>
        <dbReference type="Proteomes" id="UP001228044"/>
    </source>
</evidence>
<dbReference type="SMART" id="SM00382">
    <property type="entry name" value="AAA"/>
    <property type="match status" value="1"/>
</dbReference>
<name>A0ABT8DM45_9BURK</name>
<dbReference type="Pfam" id="PF00005">
    <property type="entry name" value="ABC_tran"/>
    <property type="match status" value="1"/>
</dbReference>
<evidence type="ECO:0000259" key="8">
    <source>
        <dbReference type="PROSITE" id="PS50893"/>
    </source>
</evidence>
<keyword evidence="7" id="KW-0472">Membrane</keyword>
<feature type="domain" description="ABC transporter" evidence="8">
    <location>
        <begin position="5"/>
        <end position="248"/>
    </location>
</feature>
<evidence type="ECO:0000256" key="4">
    <source>
        <dbReference type="ARBA" id="ARBA00022475"/>
    </source>
</evidence>
<dbReference type="EMBL" id="JAUHHC010000001">
    <property type="protein sequence ID" value="MDN3919465.1"/>
    <property type="molecule type" value="Genomic_DNA"/>
</dbReference>
<evidence type="ECO:0000256" key="6">
    <source>
        <dbReference type="ARBA" id="ARBA00022840"/>
    </source>
</evidence>
<dbReference type="NCBIfam" id="TIGR01727">
    <property type="entry name" value="oligo_HPY"/>
    <property type="match status" value="1"/>
</dbReference>
<dbReference type="Proteomes" id="UP001228044">
    <property type="component" value="Unassembled WGS sequence"/>
</dbReference>
<sequence length="322" mass="34090">MSALLEVEDLRIRLGGLELLRGLSFSLAPGETLGLIGESGSGKTLTALALMGLLPEGAELAGRLRFAGQDLLALDERGWCALRGGRIAMVFQEPMTALNPLHRVGRQVAEPLRLQRRLPAAAAQAEAGRLLARVGLDEQAAQRYPHQLSGGQRQRVMIAIALAAGPQLLIADEPTTALDASLQGQVLELLAGLVAERGMGLLMISHDMALIARQVQRLVVMYAGQAVDSGPTAAVLTRQAHPYTRALLAARPRLGVGRGQRLAALPGQVPAPGELRAGAGCSFRPRCPLAAEICRQDPAPVAVEGHAHWIRCLRAGEALHRG</sequence>
<dbReference type="InterPro" id="IPR017871">
    <property type="entry name" value="ABC_transporter-like_CS"/>
</dbReference>
<dbReference type="PROSITE" id="PS00211">
    <property type="entry name" value="ABC_TRANSPORTER_1"/>
    <property type="match status" value="1"/>
</dbReference>
<evidence type="ECO:0000256" key="3">
    <source>
        <dbReference type="ARBA" id="ARBA00022448"/>
    </source>
</evidence>
<accession>A0ABT8DM45</accession>
<dbReference type="Pfam" id="PF08352">
    <property type="entry name" value="oligo_HPY"/>
    <property type="match status" value="1"/>
</dbReference>
<dbReference type="PANTHER" id="PTHR43297">
    <property type="entry name" value="OLIGOPEPTIDE TRANSPORT ATP-BINDING PROTEIN APPD"/>
    <property type="match status" value="1"/>
</dbReference>
<evidence type="ECO:0000256" key="2">
    <source>
        <dbReference type="ARBA" id="ARBA00005417"/>
    </source>
</evidence>
<dbReference type="InterPro" id="IPR003593">
    <property type="entry name" value="AAA+_ATPase"/>
</dbReference>
<evidence type="ECO:0000256" key="5">
    <source>
        <dbReference type="ARBA" id="ARBA00022741"/>
    </source>
</evidence>
<keyword evidence="10" id="KW-1185">Reference proteome</keyword>
<comment type="subcellular location">
    <subcellularLocation>
        <location evidence="1">Cell inner membrane</location>
        <topology evidence="1">Peripheral membrane protein</topology>
    </subcellularLocation>
</comment>
<dbReference type="InterPro" id="IPR050388">
    <property type="entry name" value="ABC_Ni/Peptide_Import"/>
</dbReference>
<keyword evidence="5" id="KW-0547">Nucleotide-binding</keyword>
<organism evidence="9 10">
    <name type="scientific">Roseateles violae</name>
    <dbReference type="NCBI Taxonomy" id="3058042"/>
    <lineage>
        <taxon>Bacteria</taxon>
        <taxon>Pseudomonadati</taxon>
        <taxon>Pseudomonadota</taxon>
        <taxon>Betaproteobacteria</taxon>
        <taxon>Burkholderiales</taxon>
        <taxon>Sphaerotilaceae</taxon>
        <taxon>Roseateles</taxon>
    </lineage>
</organism>
<keyword evidence="4" id="KW-1003">Cell membrane</keyword>
<dbReference type="PROSITE" id="PS50893">
    <property type="entry name" value="ABC_TRANSPORTER_2"/>
    <property type="match status" value="1"/>
</dbReference>
<dbReference type="Gene3D" id="3.40.50.300">
    <property type="entry name" value="P-loop containing nucleotide triphosphate hydrolases"/>
    <property type="match status" value="1"/>
</dbReference>
<dbReference type="CDD" id="cd03257">
    <property type="entry name" value="ABC_NikE_OppD_transporters"/>
    <property type="match status" value="1"/>
</dbReference>
<dbReference type="SUPFAM" id="SSF52540">
    <property type="entry name" value="P-loop containing nucleoside triphosphate hydrolases"/>
    <property type="match status" value="1"/>
</dbReference>
<gene>
    <name evidence="9" type="ORF">QWJ38_04135</name>
</gene>
<evidence type="ECO:0000313" key="9">
    <source>
        <dbReference type="EMBL" id="MDN3919465.1"/>
    </source>
</evidence>
<reference evidence="9 10" key="1">
    <citation type="submission" date="2023-06" db="EMBL/GenBank/DDBJ databases">
        <title>Pelomonas sp. PFR6 16S ribosomal RNA gene Genome sequencing and assembly.</title>
        <authorList>
            <person name="Woo H."/>
        </authorList>
    </citation>
    <scope>NUCLEOTIDE SEQUENCE [LARGE SCALE GENOMIC DNA]</scope>
    <source>
        <strain evidence="9 10">PFR6</strain>
    </source>
</reference>
<keyword evidence="6 9" id="KW-0067">ATP-binding</keyword>
<comment type="caution">
    <text evidence="9">The sequence shown here is derived from an EMBL/GenBank/DDBJ whole genome shotgun (WGS) entry which is preliminary data.</text>
</comment>
<proteinExistence type="inferred from homology"/>
<evidence type="ECO:0000256" key="7">
    <source>
        <dbReference type="ARBA" id="ARBA00023136"/>
    </source>
</evidence>
<dbReference type="InterPro" id="IPR013563">
    <property type="entry name" value="Oligopep_ABC_C"/>
</dbReference>
<dbReference type="InterPro" id="IPR003439">
    <property type="entry name" value="ABC_transporter-like_ATP-bd"/>
</dbReference>
<evidence type="ECO:0000256" key="1">
    <source>
        <dbReference type="ARBA" id="ARBA00004417"/>
    </source>
</evidence>